<dbReference type="InterPro" id="IPR043519">
    <property type="entry name" value="NT_sf"/>
</dbReference>
<dbReference type="EMBL" id="SZVO01000009">
    <property type="protein sequence ID" value="TKT90608.1"/>
    <property type="molecule type" value="Genomic_DNA"/>
</dbReference>
<organism evidence="2 3">
    <name type="scientific">Dyadobacter frigoris</name>
    <dbReference type="NCBI Taxonomy" id="2576211"/>
    <lineage>
        <taxon>Bacteria</taxon>
        <taxon>Pseudomonadati</taxon>
        <taxon>Bacteroidota</taxon>
        <taxon>Cytophagia</taxon>
        <taxon>Cytophagales</taxon>
        <taxon>Spirosomataceae</taxon>
        <taxon>Dyadobacter</taxon>
    </lineage>
</organism>
<reference evidence="2 3" key="1">
    <citation type="submission" date="2019-05" db="EMBL/GenBank/DDBJ databases">
        <title>Dyadobacter AR-3-8 sp. nov., isolated from arctic soil.</title>
        <authorList>
            <person name="Chaudhary D.K."/>
        </authorList>
    </citation>
    <scope>NUCLEOTIDE SEQUENCE [LARGE SCALE GENOMIC DNA]</scope>
    <source>
        <strain evidence="2 3">AR-3-8</strain>
    </source>
</reference>
<dbReference type="SUPFAM" id="SSF81301">
    <property type="entry name" value="Nucleotidyltransferase"/>
    <property type="match status" value="1"/>
</dbReference>
<sequence length="306" mass="35495">MLKIRKDILAALAYFDMWDYPLIKDEIFLFLPNVYSKSDFDGAINDLAATQTIFNFENCYALKNDYQLVIKRKKGNRKATELMITARQVSRFLIKFPFVRGVGISGSLSKNYADKQSDIDLFIITKKNRLWIARTLMHVFKKLTFLIGKQHHFCMNYYVDEKQLEIEEKNIYTAIEVATIIPLEGSAVFEDFYRANQWITNLLPNHCTGAGSARALKENPVKNFVERLFNAPSADQLDDYLMRITSNRWRQKTRAKKLNMRGTIMGMAASKHCAKPDPQNFQNKLIEKYQQKKAALLFKTANKIAF</sequence>
<feature type="domain" description="Polymerase nucleotidyl transferase" evidence="1">
    <location>
        <begin position="95"/>
        <end position="145"/>
    </location>
</feature>
<dbReference type="AlphaFoldDB" id="A0A4U6D3V5"/>
<dbReference type="GO" id="GO:0016779">
    <property type="term" value="F:nucleotidyltransferase activity"/>
    <property type="evidence" value="ECO:0007669"/>
    <property type="project" value="InterPro"/>
</dbReference>
<comment type="caution">
    <text evidence="2">The sequence shown here is derived from an EMBL/GenBank/DDBJ whole genome shotgun (WGS) entry which is preliminary data.</text>
</comment>
<name>A0A4U6D3V5_9BACT</name>
<dbReference type="Pfam" id="PF01909">
    <property type="entry name" value="NTP_transf_2"/>
    <property type="match status" value="1"/>
</dbReference>
<protein>
    <recommendedName>
        <fullName evidence="1">Polymerase nucleotidyl transferase domain-containing protein</fullName>
    </recommendedName>
</protein>
<keyword evidence="3" id="KW-1185">Reference proteome</keyword>
<evidence type="ECO:0000313" key="2">
    <source>
        <dbReference type="EMBL" id="TKT90608.1"/>
    </source>
</evidence>
<evidence type="ECO:0000259" key="1">
    <source>
        <dbReference type="Pfam" id="PF01909"/>
    </source>
</evidence>
<evidence type="ECO:0000313" key="3">
    <source>
        <dbReference type="Proteomes" id="UP000304900"/>
    </source>
</evidence>
<gene>
    <name evidence="2" type="ORF">FDK13_20000</name>
</gene>
<dbReference type="RefSeq" id="WP_137341776.1">
    <property type="nucleotide sequence ID" value="NZ_BSQH01000002.1"/>
</dbReference>
<accession>A0A4U6D3V5</accession>
<dbReference type="OrthoDB" id="645383at2"/>
<proteinExistence type="predicted"/>
<dbReference type="Proteomes" id="UP000304900">
    <property type="component" value="Unassembled WGS sequence"/>
</dbReference>
<dbReference type="InterPro" id="IPR002934">
    <property type="entry name" value="Polymerase_NTP_transf_dom"/>
</dbReference>
<dbReference type="Gene3D" id="3.30.460.10">
    <property type="entry name" value="Beta Polymerase, domain 2"/>
    <property type="match status" value="1"/>
</dbReference>